<evidence type="ECO:0000256" key="1">
    <source>
        <dbReference type="SAM" id="MobiDB-lite"/>
    </source>
</evidence>
<dbReference type="EMBL" id="JAHYIQ010000023">
    <property type="protein sequence ID" value="KAK1122473.1"/>
    <property type="molecule type" value="Genomic_DNA"/>
</dbReference>
<feature type="compositionally biased region" description="Polar residues" evidence="1">
    <location>
        <begin position="15"/>
        <end position="34"/>
    </location>
</feature>
<name>A0AA40FNP5_9HYME</name>
<gene>
    <name evidence="2" type="ORF">K0M31_009692</name>
</gene>
<accession>A0AA40FNP5</accession>
<feature type="compositionally biased region" description="Polar residues" evidence="1">
    <location>
        <begin position="63"/>
        <end position="72"/>
    </location>
</feature>
<feature type="region of interest" description="Disordered" evidence="1">
    <location>
        <begin position="397"/>
        <end position="422"/>
    </location>
</feature>
<dbReference type="AlphaFoldDB" id="A0AA40FNP5"/>
<feature type="compositionally biased region" description="Basic and acidic residues" evidence="1">
    <location>
        <begin position="266"/>
        <end position="283"/>
    </location>
</feature>
<feature type="region of interest" description="Disordered" evidence="1">
    <location>
        <begin position="310"/>
        <end position="360"/>
    </location>
</feature>
<feature type="compositionally biased region" description="Acidic residues" evidence="1">
    <location>
        <begin position="397"/>
        <end position="416"/>
    </location>
</feature>
<keyword evidence="3" id="KW-1185">Reference proteome</keyword>
<feature type="region of interest" description="Disordered" evidence="1">
    <location>
        <begin position="1"/>
        <end position="149"/>
    </location>
</feature>
<feature type="compositionally biased region" description="Basic and acidic residues" evidence="1">
    <location>
        <begin position="116"/>
        <end position="144"/>
    </location>
</feature>
<feature type="compositionally biased region" description="Basic and acidic residues" evidence="1">
    <location>
        <begin position="36"/>
        <end position="62"/>
    </location>
</feature>
<evidence type="ECO:0000313" key="3">
    <source>
        <dbReference type="Proteomes" id="UP001177670"/>
    </source>
</evidence>
<proteinExistence type="predicted"/>
<dbReference type="Proteomes" id="UP001177670">
    <property type="component" value="Unassembled WGS sequence"/>
</dbReference>
<reference evidence="2" key="1">
    <citation type="submission" date="2021-10" db="EMBL/GenBank/DDBJ databases">
        <title>Melipona bicolor Genome sequencing and assembly.</title>
        <authorList>
            <person name="Araujo N.S."/>
            <person name="Arias M.C."/>
        </authorList>
    </citation>
    <scope>NUCLEOTIDE SEQUENCE</scope>
    <source>
        <strain evidence="2">USP_2M_L1-L4_2017</strain>
        <tissue evidence="2">Whole body</tissue>
    </source>
</reference>
<feature type="compositionally biased region" description="Basic and acidic residues" evidence="1">
    <location>
        <begin position="313"/>
        <end position="337"/>
    </location>
</feature>
<protein>
    <submittedName>
        <fullName evidence="2">Uncharacterized protein</fullName>
    </submittedName>
</protein>
<organism evidence="2 3">
    <name type="scientific">Melipona bicolor</name>
    <dbReference type="NCBI Taxonomy" id="60889"/>
    <lineage>
        <taxon>Eukaryota</taxon>
        <taxon>Metazoa</taxon>
        <taxon>Ecdysozoa</taxon>
        <taxon>Arthropoda</taxon>
        <taxon>Hexapoda</taxon>
        <taxon>Insecta</taxon>
        <taxon>Pterygota</taxon>
        <taxon>Neoptera</taxon>
        <taxon>Endopterygota</taxon>
        <taxon>Hymenoptera</taxon>
        <taxon>Apocrita</taxon>
        <taxon>Aculeata</taxon>
        <taxon>Apoidea</taxon>
        <taxon>Anthophila</taxon>
        <taxon>Apidae</taxon>
        <taxon>Melipona</taxon>
    </lineage>
</organism>
<sequence length="451" mass="49246">MENSSKARPGLGSARRQSSGLNNAQRTDTSNNDPSDAVKRPDVSIATRDENRDAETVGDGERSSLSLENPNRLTEEGRNSLGTFESRKMAVSNQESIGSSKGESGVIKVFEPLQGTRERGAKEEIGETSEENERPEGQGRRLSKDSGNVDILLESENKNLVKFSNRAREGTHGDRPPFALNVLGVRKKTLVESEEKGGSSVSTVVDVKVEKARVDTPVQGACQRGGGERSEGDEQEVPVGGEVPVLDFRTGKVEEDTPATSRVTRVRNEGDEKRLKNSARVDKGPGQSGGNWLGASEARDRMAVNVDQTAAEKCNDPGGRDEFTRGEERFDDNKEKGFPNSGVRGVGPNGVNGANGENEKGRNKKYKEIFVMTNGMDDRVTNDGYGQRRMLQYMEYSNDDVEDADASYSDKEEEESQREASAGNILCVVQFSRLTETISDCVRLARKRVGN</sequence>
<feature type="region of interest" description="Disordered" evidence="1">
    <location>
        <begin position="217"/>
        <end position="297"/>
    </location>
</feature>
<feature type="compositionally biased region" description="Polar residues" evidence="1">
    <location>
        <begin position="91"/>
        <end position="102"/>
    </location>
</feature>
<evidence type="ECO:0000313" key="2">
    <source>
        <dbReference type="EMBL" id="KAK1122473.1"/>
    </source>
</evidence>
<comment type="caution">
    <text evidence="2">The sequence shown here is derived from an EMBL/GenBank/DDBJ whole genome shotgun (WGS) entry which is preliminary data.</text>
</comment>